<comment type="subcellular location">
    <subcellularLocation>
        <location evidence="1">Cytoplasm</location>
    </subcellularLocation>
</comment>
<dbReference type="eggNOG" id="COG0592">
    <property type="taxonomic scope" value="Bacteria"/>
</dbReference>
<evidence type="ECO:0000256" key="3">
    <source>
        <dbReference type="ARBA" id="ARBA00022490"/>
    </source>
</evidence>
<keyword evidence="7" id="KW-0239">DNA-directed DNA polymerase</keyword>
<dbReference type="GO" id="GO:0008408">
    <property type="term" value="F:3'-5' exonuclease activity"/>
    <property type="evidence" value="ECO:0007669"/>
    <property type="project" value="InterPro"/>
</dbReference>
<evidence type="ECO:0000256" key="5">
    <source>
        <dbReference type="ARBA" id="ARBA00022695"/>
    </source>
</evidence>
<dbReference type="PANTHER" id="PTHR30478">
    <property type="entry name" value="DNA POLYMERASE III SUBUNIT BETA"/>
    <property type="match status" value="1"/>
</dbReference>
<keyword evidence="3" id="KW-0963">Cytoplasm</keyword>
<gene>
    <name evidence="11" type="ORF">SSFG_02374</name>
</gene>
<dbReference type="PANTHER" id="PTHR30478:SF0">
    <property type="entry name" value="BETA SLIDING CLAMP"/>
    <property type="match status" value="1"/>
</dbReference>
<dbReference type="SMART" id="SM00480">
    <property type="entry name" value="POL3Bc"/>
    <property type="match status" value="1"/>
</dbReference>
<dbReference type="GO" id="GO:0003887">
    <property type="term" value="F:DNA-directed DNA polymerase activity"/>
    <property type="evidence" value="ECO:0007669"/>
    <property type="project" value="UniProtKB-KW"/>
</dbReference>
<evidence type="ECO:0000313" key="11">
    <source>
        <dbReference type="EMBL" id="EFE67125.2"/>
    </source>
</evidence>
<dbReference type="GO" id="GO:0006508">
    <property type="term" value="P:proteolysis"/>
    <property type="evidence" value="ECO:0007669"/>
    <property type="project" value="InterPro"/>
</dbReference>
<dbReference type="Gene3D" id="3.10.150.10">
    <property type="entry name" value="DNA Polymerase III, subunit A, domain 2"/>
    <property type="match status" value="2"/>
</dbReference>
<keyword evidence="8" id="KW-0238">DNA-binding</keyword>
<dbReference type="Gene3D" id="3.40.50.1460">
    <property type="match status" value="1"/>
</dbReference>
<evidence type="ECO:0000259" key="10">
    <source>
        <dbReference type="Pfam" id="PF02768"/>
    </source>
</evidence>
<proteinExistence type="inferred from homology"/>
<keyword evidence="6" id="KW-0235">DNA replication</keyword>
<evidence type="ECO:0000256" key="6">
    <source>
        <dbReference type="ARBA" id="ARBA00022705"/>
    </source>
</evidence>
<evidence type="ECO:0000256" key="1">
    <source>
        <dbReference type="ARBA" id="ARBA00004496"/>
    </source>
</evidence>
<dbReference type="GO" id="GO:0003677">
    <property type="term" value="F:DNA binding"/>
    <property type="evidence" value="ECO:0007669"/>
    <property type="project" value="UniProtKB-KW"/>
</dbReference>
<keyword evidence="5" id="KW-0548">Nucleotidyltransferase</keyword>
<dbReference type="InterPro" id="IPR011600">
    <property type="entry name" value="Pept_C14_caspase"/>
</dbReference>
<name>D5ZXJ2_STRV1</name>
<evidence type="ECO:0000313" key="12">
    <source>
        <dbReference type="Proteomes" id="UP000003824"/>
    </source>
</evidence>
<dbReference type="EMBL" id="DS999641">
    <property type="protein sequence ID" value="EFE67125.2"/>
    <property type="molecule type" value="Genomic_DNA"/>
</dbReference>
<dbReference type="GO" id="GO:0006271">
    <property type="term" value="P:DNA strand elongation involved in DNA replication"/>
    <property type="evidence" value="ECO:0007669"/>
    <property type="project" value="TreeGrafter"/>
</dbReference>
<comment type="similarity">
    <text evidence="2">Belongs to the beta sliding clamp family.</text>
</comment>
<dbReference type="GO" id="GO:0004197">
    <property type="term" value="F:cysteine-type endopeptidase activity"/>
    <property type="evidence" value="ECO:0007669"/>
    <property type="project" value="InterPro"/>
</dbReference>
<dbReference type="SUPFAM" id="SSF52129">
    <property type="entry name" value="Caspase-like"/>
    <property type="match status" value="1"/>
</dbReference>
<dbReference type="SUPFAM" id="SSF55979">
    <property type="entry name" value="DNA clamp"/>
    <property type="match status" value="2"/>
</dbReference>
<organism evidence="11 12">
    <name type="scientific">Streptomyces viridosporus (strain ATCC 14672 / DSM 40746 / JCM 4963 / KCTC 9882 / NRRL B-12104 / FH 1290)</name>
    <name type="common">Streptomyces ghanaensis</name>
    <dbReference type="NCBI Taxonomy" id="566461"/>
    <lineage>
        <taxon>Bacteria</taxon>
        <taxon>Bacillati</taxon>
        <taxon>Actinomycetota</taxon>
        <taxon>Actinomycetes</taxon>
        <taxon>Kitasatosporales</taxon>
        <taxon>Streptomycetaceae</taxon>
        <taxon>Streptomyces</taxon>
    </lineage>
</organism>
<keyword evidence="4" id="KW-0808">Transferase</keyword>
<accession>D5ZXJ2</accession>
<protein>
    <submittedName>
        <fullName evidence="11">Chromosome segregation ATPase</fullName>
    </submittedName>
</protein>
<evidence type="ECO:0000256" key="4">
    <source>
        <dbReference type="ARBA" id="ARBA00022679"/>
    </source>
</evidence>
<evidence type="ECO:0000256" key="8">
    <source>
        <dbReference type="ARBA" id="ARBA00023125"/>
    </source>
</evidence>
<feature type="domain" description="DNA polymerase III beta sliding clamp C-terminal" evidence="10">
    <location>
        <begin position="464"/>
        <end position="579"/>
    </location>
</feature>
<dbReference type="InterPro" id="IPR046938">
    <property type="entry name" value="DNA_clamp_sf"/>
</dbReference>
<dbReference type="InterPro" id="IPR029030">
    <property type="entry name" value="Caspase-like_dom_sf"/>
</dbReference>
<evidence type="ECO:0000256" key="7">
    <source>
        <dbReference type="ARBA" id="ARBA00022932"/>
    </source>
</evidence>
<dbReference type="AlphaFoldDB" id="D5ZXJ2"/>
<dbReference type="Pfam" id="PF02768">
    <property type="entry name" value="DNA_pol3_beta_3"/>
    <property type="match status" value="1"/>
</dbReference>
<feature type="domain" description="Peptidase C14 caspase" evidence="9">
    <location>
        <begin position="3"/>
        <end position="232"/>
    </location>
</feature>
<dbReference type="GO" id="GO:0009360">
    <property type="term" value="C:DNA polymerase III complex"/>
    <property type="evidence" value="ECO:0007669"/>
    <property type="project" value="InterPro"/>
</dbReference>
<dbReference type="Pfam" id="PF00656">
    <property type="entry name" value="Peptidase_C14"/>
    <property type="match status" value="1"/>
</dbReference>
<dbReference type="Proteomes" id="UP000003824">
    <property type="component" value="Unassembled WGS sequence"/>
</dbReference>
<evidence type="ECO:0000259" key="9">
    <source>
        <dbReference type="Pfam" id="PF00656"/>
    </source>
</evidence>
<dbReference type="InterPro" id="IPR001001">
    <property type="entry name" value="DNA_polIII_beta"/>
</dbReference>
<reference evidence="12" key="1">
    <citation type="submission" date="2008-12" db="EMBL/GenBank/DDBJ databases">
        <title>Annotation of Streptomyces ghanaensis ATCC 14672.</title>
        <authorList>
            <consortium name="The Broad Institute Genome Sequencing Platform"/>
            <consortium name="Broad Institute Microbial Sequencing Center"/>
            <person name="Fischbach M."/>
            <person name="Ward D."/>
            <person name="Young S."/>
            <person name="Kodira C.D."/>
            <person name="Zeng Q."/>
            <person name="Koehrsen M."/>
            <person name="Godfrey P."/>
            <person name="Alvarado L."/>
            <person name="Berlin A.M."/>
            <person name="Borenstein D."/>
            <person name="Chen Z."/>
            <person name="Engels R."/>
            <person name="Freedman E."/>
            <person name="Gellesch M."/>
            <person name="Goldberg J."/>
            <person name="Griggs A."/>
            <person name="Gujja S."/>
            <person name="Heiman D.I."/>
            <person name="Hepburn T.A."/>
            <person name="Howarth C."/>
            <person name="Jen D."/>
            <person name="Larson L."/>
            <person name="Lewis B."/>
            <person name="Mehta T."/>
            <person name="Park D."/>
            <person name="Pearson M."/>
            <person name="Roberts A."/>
            <person name="Saif S."/>
            <person name="Shea T.D."/>
            <person name="Shenoy N."/>
            <person name="Sisk P."/>
            <person name="Stolte C."/>
            <person name="Sykes S.N."/>
            <person name="Walk T."/>
            <person name="White J."/>
            <person name="Yandava C."/>
            <person name="Straight P."/>
            <person name="Clardy J."/>
            <person name="Hung D."/>
            <person name="Kolter R."/>
            <person name="Mekalanos J."/>
            <person name="Walker S."/>
            <person name="Walsh C.T."/>
            <person name="Wieland B.L.C."/>
            <person name="Ilzarbe M."/>
            <person name="Galagan J."/>
            <person name="Nusbaum C."/>
            <person name="Birren B."/>
        </authorList>
    </citation>
    <scope>NUCLEOTIDE SEQUENCE [LARGE SCALE GENOMIC DNA]</scope>
    <source>
        <strain evidence="12">ATCC 14672 / DSM 40746 / JCM 4963 / KCTC 9882 / NRRL B-12104 / FH 1290</strain>
    </source>
</reference>
<sequence length="582" mass="63658">MAKTALLISCGTYSDSRLQPLPSSIPDGARFADLLERPSLGGFNVHVVNDATLVAAQRKIHDTLSSAAFDDLVLLYLSSHGLKDIFGRFYLALPETDLSALPATALSGRFIREQMNDTVARKLVIILDSCFSGAFGRDLVAKSISLSEGTPDEFTEGTGHAVLAASSPIQYALEDGSGEAPTSVFTRAICDGIATGAADIDSDGWISLNDLFEYSAKEVSFRYPLQTPQMSCFGLDGDIKLLRAPSVPRFNAEWPPDIEEATKSIHTELRIAAAHVLGRIAHSPNTDRAGAALRKLRQLRDDYHPEVREEIEHQIAVAPKKPRRKVPIRTIEDKQVRSPKWVEVPASSLVNASQVAATFVSRDASYEIYSYVHYTFSNEEMKLWATDRYRIDIWRLPILGKGDDFATSLPGDLAFSLKAFNGKKKVRMEVGDTVCEFDCNGKLLSIRSAKFDNLPDYESMMGKDVTTSIHVARIPLLDALERTLAATNARNSPIILDLTGSAGDALELYFEGELFPGESVPVKLAGERVKLAFNANFAIAAVSSFSNGTISISVTNPNKPVLITSDGEPEHRHILMPVRLSK</sequence>
<dbReference type="GO" id="GO:0005737">
    <property type="term" value="C:cytoplasm"/>
    <property type="evidence" value="ECO:0007669"/>
    <property type="project" value="UniProtKB-SubCell"/>
</dbReference>
<dbReference type="eggNOG" id="COG4249">
    <property type="taxonomic scope" value="Bacteria"/>
</dbReference>
<dbReference type="InterPro" id="IPR022635">
    <property type="entry name" value="DNA_polIII_beta_C"/>
</dbReference>
<dbReference type="RefSeq" id="WP_004983409.1">
    <property type="nucleotide sequence ID" value="NZ_DS999641.1"/>
</dbReference>
<evidence type="ECO:0000256" key="2">
    <source>
        <dbReference type="ARBA" id="ARBA00010752"/>
    </source>
</evidence>